<organism evidence="1 2">
    <name type="scientific">Natrarchaeobius chitinivorans</name>
    <dbReference type="NCBI Taxonomy" id="1679083"/>
    <lineage>
        <taxon>Archaea</taxon>
        <taxon>Methanobacteriati</taxon>
        <taxon>Methanobacteriota</taxon>
        <taxon>Stenosarchaea group</taxon>
        <taxon>Halobacteria</taxon>
        <taxon>Halobacteriales</taxon>
        <taxon>Natrialbaceae</taxon>
        <taxon>Natrarchaeobius</taxon>
    </lineage>
</organism>
<accession>A0A3N6MHY9</accession>
<reference evidence="1 2" key="1">
    <citation type="submission" date="2018-10" db="EMBL/GenBank/DDBJ databases">
        <title>Natrarchaeobius chitinivorans gen. nov., sp. nov., and Natrarchaeobius haloalkaliphilus sp. nov., alkaliphilic, chitin-utilizing haloarchaea from hypersaline alkaline lakes.</title>
        <authorList>
            <person name="Sorokin D.Y."/>
            <person name="Elcheninov A.G."/>
            <person name="Kostrikina N.A."/>
            <person name="Bale N.J."/>
            <person name="Sinninghe Damste J.S."/>
            <person name="Khijniak T.V."/>
            <person name="Kublanov I.V."/>
            <person name="Toshchakov S.V."/>
        </authorList>
    </citation>
    <scope>NUCLEOTIDE SEQUENCE [LARGE SCALE GENOMIC DNA]</scope>
    <source>
        <strain evidence="1 2">AArcht4T</strain>
    </source>
</reference>
<dbReference type="SUPFAM" id="SSF55021">
    <property type="entry name" value="ACT-like"/>
    <property type="match status" value="1"/>
</dbReference>
<name>A0A3N6MHY9_NATCH</name>
<sequence length="171" mass="19134">MHKSAHTIRLELVDEPGSLLEALKPIVANEGNLLSIYHERGKKSPRGRVPVEVDFEATDRQYNSIIMAFRRSGFTVVETGKSQYSEEFIVLLAGDVIETDVTDTIERVRDGSNVSVIDVSLTPGQSEDEISGARFRLATQEGKMSETLEMLREITEEKGLKLIEPLTEVER</sequence>
<dbReference type="InterPro" id="IPR045865">
    <property type="entry name" value="ACT-like_dom_sf"/>
</dbReference>
<evidence type="ECO:0000313" key="2">
    <source>
        <dbReference type="Proteomes" id="UP000282323"/>
    </source>
</evidence>
<protein>
    <submittedName>
        <fullName evidence="1">Amino acid-binding protein</fullName>
    </submittedName>
</protein>
<evidence type="ECO:0000313" key="1">
    <source>
        <dbReference type="EMBL" id="RQG93626.1"/>
    </source>
</evidence>
<dbReference type="CDD" id="cd04886">
    <property type="entry name" value="ACT_ThrD-II-like"/>
    <property type="match status" value="1"/>
</dbReference>
<dbReference type="InterPro" id="IPR044561">
    <property type="entry name" value="ACT_ThrD-II-like"/>
</dbReference>
<proteinExistence type="predicted"/>
<dbReference type="Proteomes" id="UP000282323">
    <property type="component" value="Unassembled WGS sequence"/>
</dbReference>
<dbReference type="AlphaFoldDB" id="A0A3N6MHY9"/>
<gene>
    <name evidence="1" type="ORF">EA473_14395</name>
</gene>
<dbReference type="EMBL" id="REGA01000013">
    <property type="protein sequence ID" value="RQG93626.1"/>
    <property type="molecule type" value="Genomic_DNA"/>
</dbReference>
<comment type="caution">
    <text evidence="1">The sequence shown here is derived from an EMBL/GenBank/DDBJ whole genome shotgun (WGS) entry which is preliminary data.</text>
</comment>
<keyword evidence="2" id="KW-1185">Reference proteome</keyword>